<dbReference type="KEGG" id="alus:STSP2_01211"/>
<protein>
    <submittedName>
        <fullName evidence="3">Uncharacterized protein</fullName>
    </submittedName>
</protein>
<feature type="compositionally biased region" description="Polar residues" evidence="1">
    <location>
        <begin position="61"/>
        <end position="74"/>
    </location>
</feature>
<accession>A0A1U9NKL4</accession>
<dbReference type="STRING" id="1936003.STSP2_01211"/>
<dbReference type="AlphaFoldDB" id="A0A1U9NKL4"/>
<keyword evidence="2" id="KW-0812">Transmembrane</keyword>
<evidence type="ECO:0000256" key="2">
    <source>
        <dbReference type="SAM" id="Phobius"/>
    </source>
</evidence>
<dbReference type="EMBL" id="CP019791">
    <property type="protein sequence ID" value="AQT68056.1"/>
    <property type="molecule type" value="Genomic_DNA"/>
</dbReference>
<evidence type="ECO:0000256" key="1">
    <source>
        <dbReference type="SAM" id="MobiDB-lite"/>
    </source>
</evidence>
<organism evidence="3 4">
    <name type="scientific">Anaerohalosphaera lusitana</name>
    <dbReference type="NCBI Taxonomy" id="1936003"/>
    <lineage>
        <taxon>Bacteria</taxon>
        <taxon>Pseudomonadati</taxon>
        <taxon>Planctomycetota</taxon>
        <taxon>Phycisphaerae</taxon>
        <taxon>Sedimentisphaerales</taxon>
        <taxon>Anaerohalosphaeraceae</taxon>
        <taxon>Anaerohalosphaera</taxon>
    </lineage>
</organism>
<dbReference type="Proteomes" id="UP000189674">
    <property type="component" value="Chromosome"/>
</dbReference>
<feature type="region of interest" description="Disordered" evidence="1">
    <location>
        <begin position="61"/>
        <end position="86"/>
    </location>
</feature>
<evidence type="ECO:0000313" key="4">
    <source>
        <dbReference type="Proteomes" id="UP000189674"/>
    </source>
</evidence>
<keyword evidence="2" id="KW-0472">Membrane</keyword>
<keyword evidence="2" id="KW-1133">Transmembrane helix</keyword>
<proteinExistence type="predicted"/>
<sequence length="164" mass="18634">MNSALKKHGQRLVENLSRTLETKVWMQQLLIFLMAGILGWIAGTVLAEIFIKTDRTSQQEQLSSGSSTISTLRMSDQKTHPAAERGTSFSGCGLIPSFSRSSIEVSHNGPKQIFWTAPLTILLVKMPKPSNRFDWRCRIVLQRNLMARYLYMQNLADFLIFRAD</sequence>
<gene>
    <name evidence="3" type="ORF">STSP2_01211</name>
</gene>
<evidence type="ECO:0000313" key="3">
    <source>
        <dbReference type="EMBL" id="AQT68056.1"/>
    </source>
</evidence>
<name>A0A1U9NKL4_9BACT</name>
<feature type="transmembrane region" description="Helical" evidence="2">
    <location>
        <begin position="29"/>
        <end position="51"/>
    </location>
</feature>
<reference evidence="4" key="1">
    <citation type="submission" date="2017-02" db="EMBL/GenBank/DDBJ databases">
        <title>Comparative genomics and description of representatives of a novel lineage of planctomycetes thriving in anoxic sediments.</title>
        <authorList>
            <person name="Spring S."/>
            <person name="Bunk B."/>
            <person name="Sproer C."/>
        </authorList>
    </citation>
    <scope>NUCLEOTIDE SEQUENCE [LARGE SCALE GENOMIC DNA]</scope>
    <source>
        <strain evidence="4">ST-NAGAB-D1</strain>
    </source>
</reference>
<keyword evidence="4" id="KW-1185">Reference proteome</keyword>